<feature type="transmembrane region" description="Helical" evidence="5">
    <location>
        <begin position="404"/>
        <end position="428"/>
    </location>
</feature>
<dbReference type="Proteomes" id="UP000234503">
    <property type="component" value="Unassembled WGS sequence"/>
</dbReference>
<feature type="transmembrane region" description="Helical" evidence="5">
    <location>
        <begin position="257"/>
        <end position="276"/>
    </location>
</feature>
<evidence type="ECO:0000256" key="4">
    <source>
        <dbReference type="ARBA" id="ARBA00023136"/>
    </source>
</evidence>
<proteinExistence type="predicted"/>
<feature type="transmembrane region" description="Helical" evidence="5">
    <location>
        <begin position="185"/>
        <end position="212"/>
    </location>
</feature>
<feature type="transmembrane region" description="Helical" evidence="5">
    <location>
        <begin position="95"/>
        <end position="113"/>
    </location>
</feature>
<dbReference type="GO" id="GO:0005886">
    <property type="term" value="C:plasma membrane"/>
    <property type="evidence" value="ECO:0007669"/>
    <property type="project" value="TreeGrafter"/>
</dbReference>
<feature type="transmembrane region" description="Helical" evidence="5">
    <location>
        <begin position="288"/>
        <end position="307"/>
    </location>
</feature>
<evidence type="ECO:0000256" key="2">
    <source>
        <dbReference type="ARBA" id="ARBA00022692"/>
    </source>
</evidence>
<feature type="transmembrane region" description="Helical" evidence="5">
    <location>
        <begin position="53"/>
        <end position="74"/>
    </location>
</feature>
<organism evidence="6 7">
    <name type="scientific">Chimaeribacter coloradensis</name>
    <dbReference type="NCBI Taxonomy" id="2060068"/>
    <lineage>
        <taxon>Bacteria</taxon>
        <taxon>Pseudomonadati</taxon>
        <taxon>Pseudomonadota</taxon>
        <taxon>Gammaproteobacteria</taxon>
        <taxon>Enterobacterales</taxon>
        <taxon>Yersiniaceae</taxon>
        <taxon>Chimaeribacter</taxon>
    </lineage>
</organism>
<evidence type="ECO:0000313" key="6">
    <source>
        <dbReference type="EMBL" id="PLR36494.1"/>
    </source>
</evidence>
<gene>
    <name evidence="6" type="ORF">CYR32_09060</name>
</gene>
<dbReference type="PANTHER" id="PTHR10283:SF82">
    <property type="entry name" value="SOLUTE CARRIER FAMILY 13 MEMBER 2"/>
    <property type="match status" value="1"/>
</dbReference>
<dbReference type="AlphaFoldDB" id="A0A2N5E5Q3"/>
<evidence type="ECO:0000313" key="7">
    <source>
        <dbReference type="Proteomes" id="UP000234503"/>
    </source>
</evidence>
<feature type="transmembrane region" description="Helical" evidence="5">
    <location>
        <begin position="327"/>
        <end position="353"/>
    </location>
</feature>
<keyword evidence="4 5" id="KW-0472">Membrane</keyword>
<keyword evidence="7" id="KW-1185">Reference proteome</keyword>
<keyword evidence="3 5" id="KW-1133">Transmembrane helix</keyword>
<dbReference type="PANTHER" id="PTHR10283">
    <property type="entry name" value="SOLUTE CARRIER FAMILY 13 MEMBER"/>
    <property type="match status" value="1"/>
</dbReference>
<protein>
    <submittedName>
        <fullName evidence="6">Citrate transporter</fullName>
    </submittedName>
</protein>
<dbReference type="EMBL" id="PJZH01000006">
    <property type="protein sequence ID" value="PLR36494.1"/>
    <property type="molecule type" value="Genomic_DNA"/>
</dbReference>
<evidence type="ECO:0000256" key="5">
    <source>
        <dbReference type="SAM" id="Phobius"/>
    </source>
</evidence>
<feature type="transmembrane region" description="Helical" evidence="5">
    <location>
        <begin position="143"/>
        <end position="165"/>
    </location>
</feature>
<evidence type="ECO:0000256" key="3">
    <source>
        <dbReference type="ARBA" id="ARBA00022989"/>
    </source>
</evidence>
<evidence type="ECO:0000256" key="1">
    <source>
        <dbReference type="ARBA" id="ARBA00004141"/>
    </source>
</evidence>
<dbReference type="GO" id="GO:1905039">
    <property type="term" value="P:carboxylic acid transmembrane transport"/>
    <property type="evidence" value="ECO:0007669"/>
    <property type="project" value="UniProtKB-ARBA"/>
</dbReference>
<dbReference type="OrthoDB" id="5460483at2"/>
<reference evidence="6 7" key="1">
    <citation type="submission" date="2017-12" db="EMBL/GenBank/DDBJ databases">
        <title>Characterization of six clinical isolates of Enterochimera gen. nov., a novel genus of the Yersiniaciae family and the three species Enterochimera arupensis sp. nov., Enterochimera coloradensis sp. nov, and Enterochimera californica sp. nov.</title>
        <authorList>
            <person name="Rossi A."/>
            <person name="Fisher M."/>
        </authorList>
    </citation>
    <scope>NUCLEOTIDE SEQUENCE [LARGE SCALE GENOMIC DNA]</scope>
    <source>
        <strain evidence="7">2016-Iso4</strain>
    </source>
</reference>
<dbReference type="RefSeq" id="WP_101824068.1">
    <property type="nucleotide sequence ID" value="NZ_PJZH01000006.1"/>
</dbReference>
<comment type="subcellular location">
    <subcellularLocation>
        <location evidence="1">Membrane</location>
        <topology evidence="1">Multi-pass membrane protein</topology>
    </subcellularLocation>
</comment>
<dbReference type="Pfam" id="PF00939">
    <property type="entry name" value="Na_sulph_symp"/>
    <property type="match status" value="1"/>
</dbReference>
<dbReference type="InterPro" id="IPR001898">
    <property type="entry name" value="SLC13A/DASS"/>
</dbReference>
<accession>A0A2N5E5Q3</accession>
<comment type="caution">
    <text evidence="6">The sequence shown here is derived from an EMBL/GenBank/DDBJ whole genome shotgun (WGS) entry which is preliminary data.</text>
</comment>
<sequence>MSLWLLHPLLLPSLVVGLTILLWATALLPEFITALLFFTVAMIAKIAPPEVIFGGFASSAFWLVFSGFVLGVAIRKTGLADRVAMALSARLTGSWLRMVGAVVLLSYALAFVMPSNMGRIALLMPVVAAMGARAGIQEGTRAWHGLALAVGFGTFQLSATILPANVPNLVMSGAAEGAFGIHLEYLSYLLLHTPVLGILKGLILIALIYWLFPGQPQPVRTPAAPTPMSGEEKRLAWLLAAVLGMWVTESWHGIGPAWAGLAAACITLLPRVGFISGEEFSTGVNMRTCIYVAGILGLAVTVTHTGIGNAVGEALLHALPLDPARPFTSFVALTGITSALNFIMTANGVPALYTTLAQSFADATGFPLLSVIMIQVLGYSTPLLPYQASPIVVAMALGKVPVRAGMVLCLALAAVTFLLLLPLDYAWFRLLGRL</sequence>
<dbReference type="GO" id="GO:0008514">
    <property type="term" value="F:organic anion transmembrane transporter activity"/>
    <property type="evidence" value="ECO:0007669"/>
    <property type="project" value="UniProtKB-ARBA"/>
</dbReference>
<feature type="transmembrane region" description="Helical" evidence="5">
    <location>
        <begin position="119"/>
        <end position="136"/>
    </location>
</feature>
<name>A0A2N5E5Q3_9GAMM</name>
<feature type="transmembrane region" description="Helical" evidence="5">
    <location>
        <begin position="365"/>
        <end position="384"/>
    </location>
</feature>
<keyword evidence="2 5" id="KW-0812">Transmembrane</keyword>